<proteinExistence type="predicted"/>
<protein>
    <submittedName>
        <fullName evidence="1">Uncharacterized protein</fullName>
    </submittedName>
</protein>
<reference evidence="1" key="1">
    <citation type="journal article" date="2022" name="bioRxiv">
        <title>Population genetic analysis of Ophidiomyces ophidiicola, the causative agent of snake fungal disease, indicates recent introductions to the USA.</title>
        <authorList>
            <person name="Ladner J.T."/>
            <person name="Palmer J.M."/>
            <person name="Ettinger C.L."/>
            <person name="Stajich J.E."/>
            <person name="Farrell T.M."/>
            <person name="Glorioso B.M."/>
            <person name="Lawson B."/>
            <person name="Price S.J."/>
            <person name="Stengle A.G."/>
            <person name="Grear D.A."/>
            <person name="Lorch J.M."/>
        </authorList>
    </citation>
    <scope>NUCLEOTIDE SEQUENCE</scope>
    <source>
        <strain evidence="1">NWHC 24266-5</strain>
    </source>
</reference>
<comment type="caution">
    <text evidence="1">The sequence shown here is derived from an EMBL/GenBank/DDBJ whole genome shotgun (WGS) entry which is preliminary data.</text>
</comment>
<name>A0ACB8UYH6_9EURO</name>
<sequence length="404" mass="45065">MPEDDRYRTSSQFRLWSFTKEGLTSIRAKTNANACKRVKRASVNQPDAEKGTVGHSDLDIDCLLPEEELELVQYYCEKTLELADEYQPPLPTTVRATAIQYIRRFYLTNSAMIYHPKDIMPCALFLATKTENYYMPLRSFAEKIPKLSPEEIIGPEYLLSEGLRYTFDVRHPFRGLDGGMMELHAIVNGQGPLKPNAPEQSATEIQQYIETKYPPPAGSAAKSIADRIGLVHNQTRHILKAAAQTTDAYFLFSPPQIWLSALLLIDKPLLDFYLDTKFGPNTSDPAAPDSSKDSLPAVASMRKVLLETLASCSMLLSDYMKKHGPNVPPDPARMTNLKRIGKKLYLCQHPEKRLGSKKREGSGSVTPAAVIGLVSDADQTDTHAPKKRKLQGSTTIEGDESNDM</sequence>
<organism evidence="1">
    <name type="scientific">Ophidiomyces ophidiicola</name>
    <dbReference type="NCBI Taxonomy" id="1387563"/>
    <lineage>
        <taxon>Eukaryota</taxon>
        <taxon>Fungi</taxon>
        <taxon>Dikarya</taxon>
        <taxon>Ascomycota</taxon>
        <taxon>Pezizomycotina</taxon>
        <taxon>Eurotiomycetes</taxon>
        <taxon>Eurotiomycetidae</taxon>
        <taxon>Onygenales</taxon>
        <taxon>Onygenaceae</taxon>
        <taxon>Ophidiomyces</taxon>
    </lineage>
</organism>
<gene>
    <name evidence="1" type="ORF">LOY88_002689</name>
</gene>
<evidence type="ECO:0000313" key="1">
    <source>
        <dbReference type="EMBL" id="KAI2388289.1"/>
    </source>
</evidence>
<dbReference type="EMBL" id="JALBCA010000032">
    <property type="protein sequence ID" value="KAI2388289.1"/>
    <property type="molecule type" value="Genomic_DNA"/>
</dbReference>
<accession>A0ACB8UYH6</accession>